<keyword evidence="8" id="KW-0539">Nucleus</keyword>
<dbReference type="PROSITE" id="PS50157">
    <property type="entry name" value="ZINC_FINGER_C2H2_2"/>
    <property type="match status" value="1"/>
</dbReference>
<evidence type="ECO:0000259" key="12">
    <source>
        <dbReference type="PROSITE" id="PS50157"/>
    </source>
</evidence>
<dbReference type="FunFam" id="3.30.428.10:FF:000004">
    <property type="entry name" value="aprataxin isoform X2"/>
    <property type="match status" value="1"/>
</dbReference>
<dbReference type="GO" id="GO:0000012">
    <property type="term" value="P:single strand break repair"/>
    <property type="evidence" value="ECO:0007669"/>
    <property type="project" value="TreeGrafter"/>
</dbReference>
<dbReference type="Proteomes" id="UP000663844">
    <property type="component" value="Unassembled WGS sequence"/>
</dbReference>
<keyword evidence="9" id="KW-0863">Zinc-finger</keyword>
<protein>
    <recommendedName>
        <fullName evidence="17">Aprataxin</fullName>
    </recommendedName>
</protein>
<evidence type="ECO:0000256" key="7">
    <source>
        <dbReference type="ARBA" id="ARBA00023204"/>
    </source>
</evidence>
<evidence type="ECO:0008006" key="17">
    <source>
        <dbReference type="Google" id="ProtNLM"/>
    </source>
</evidence>
<evidence type="ECO:0000256" key="1">
    <source>
        <dbReference type="ARBA" id="ARBA00004123"/>
    </source>
</evidence>
<evidence type="ECO:0000256" key="8">
    <source>
        <dbReference type="ARBA" id="ARBA00023242"/>
    </source>
</evidence>
<dbReference type="GO" id="GO:0030983">
    <property type="term" value="F:mismatched DNA binding"/>
    <property type="evidence" value="ECO:0007669"/>
    <property type="project" value="TreeGrafter"/>
</dbReference>
<dbReference type="InterPro" id="IPR011146">
    <property type="entry name" value="HIT-like"/>
</dbReference>
<feature type="domain" description="HIT" evidence="13">
    <location>
        <begin position="30"/>
        <end position="141"/>
    </location>
</feature>
<evidence type="ECO:0000313" key="14">
    <source>
        <dbReference type="EMBL" id="CAF0751846.1"/>
    </source>
</evidence>
<dbReference type="GO" id="GO:0008270">
    <property type="term" value="F:zinc ion binding"/>
    <property type="evidence" value="ECO:0007669"/>
    <property type="project" value="UniProtKB-KW"/>
</dbReference>
<dbReference type="Pfam" id="PF16278">
    <property type="entry name" value="zf-C2HE"/>
    <property type="match status" value="1"/>
</dbReference>
<evidence type="ECO:0000256" key="5">
    <source>
        <dbReference type="ARBA" id="ARBA00022833"/>
    </source>
</evidence>
<dbReference type="EMBL" id="CAJOAZ010000317">
    <property type="protein sequence ID" value="CAF3613921.1"/>
    <property type="molecule type" value="Genomic_DNA"/>
</dbReference>
<accession>A0A813PPQ4</accession>
<evidence type="ECO:0000256" key="4">
    <source>
        <dbReference type="ARBA" id="ARBA00022801"/>
    </source>
</evidence>
<keyword evidence="7" id="KW-0234">DNA repair</keyword>
<comment type="subcellular location">
    <subcellularLocation>
        <location evidence="1">Nucleus</location>
    </subcellularLocation>
</comment>
<dbReference type="InterPro" id="IPR013087">
    <property type="entry name" value="Znf_C2H2_type"/>
</dbReference>
<dbReference type="GO" id="GO:0005634">
    <property type="term" value="C:nucleus"/>
    <property type="evidence" value="ECO:0007669"/>
    <property type="project" value="UniProtKB-SubCell"/>
</dbReference>
<evidence type="ECO:0000256" key="2">
    <source>
        <dbReference type="ARBA" id="ARBA00022723"/>
    </source>
</evidence>
<evidence type="ECO:0000256" key="9">
    <source>
        <dbReference type="PROSITE-ProRule" id="PRU00042"/>
    </source>
</evidence>
<dbReference type="Proteomes" id="UP000663845">
    <property type="component" value="Unassembled WGS sequence"/>
</dbReference>
<evidence type="ECO:0000259" key="13">
    <source>
        <dbReference type="PROSITE" id="PS51084"/>
    </source>
</evidence>
<dbReference type="AlphaFoldDB" id="A0A813PPQ4"/>
<dbReference type="Gene3D" id="3.30.428.10">
    <property type="entry name" value="HIT-like"/>
    <property type="match status" value="1"/>
</dbReference>
<feature type="region of interest" description="Disordered" evidence="11">
    <location>
        <begin position="1"/>
        <end position="25"/>
    </location>
</feature>
<name>A0A813PPQ4_9BILA</name>
<comment type="caution">
    <text evidence="14">The sequence shown here is derived from an EMBL/GenBank/DDBJ whole genome shotgun (WGS) entry which is preliminary data.</text>
</comment>
<evidence type="ECO:0000256" key="3">
    <source>
        <dbReference type="ARBA" id="ARBA00022763"/>
    </source>
</evidence>
<dbReference type="PROSITE" id="PS00028">
    <property type="entry name" value="ZINC_FINGER_C2H2_1"/>
    <property type="match status" value="1"/>
</dbReference>
<proteinExistence type="predicted"/>
<dbReference type="PROSITE" id="PS51084">
    <property type="entry name" value="HIT_2"/>
    <property type="match status" value="1"/>
</dbReference>
<keyword evidence="3" id="KW-0227">DNA damage</keyword>
<dbReference type="SUPFAM" id="SSF54197">
    <property type="entry name" value="HIT-like"/>
    <property type="match status" value="1"/>
</dbReference>
<dbReference type="GO" id="GO:1990165">
    <property type="term" value="F:single-strand break-containing DNA binding"/>
    <property type="evidence" value="ECO:0007669"/>
    <property type="project" value="TreeGrafter"/>
</dbReference>
<dbReference type="GO" id="GO:0033699">
    <property type="term" value="F:DNA 5'-adenosine monophosphate hydrolase activity"/>
    <property type="evidence" value="ECO:0007669"/>
    <property type="project" value="TreeGrafter"/>
</dbReference>
<keyword evidence="2" id="KW-0479">Metal-binding</keyword>
<evidence type="ECO:0000313" key="16">
    <source>
        <dbReference type="Proteomes" id="UP000663845"/>
    </source>
</evidence>
<evidence type="ECO:0000256" key="10">
    <source>
        <dbReference type="PROSITE-ProRule" id="PRU00464"/>
    </source>
</evidence>
<dbReference type="Pfam" id="PF11969">
    <property type="entry name" value="DcpS_C"/>
    <property type="match status" value="1"/>
</dbReference>
<sequence>MASGSYSTDFKRKSPSDYTNGNQNKKGHWSTVLSTALEDESVRVHKDDLCTVIIDKFPKARIHLLVMPNQYIADVKSLTNTDLPLIKHMLKIAKEVAEKTTAKANARGIFNEFRYGFHTIPTLSLLHMHVISQDFISNSLKTKKHWNSFTTNYFIDASEVIDELQANGSVRIDTTRMKKLLDEDLKCHRCSNNFATMPKLKQHLLTHTS</sequence>
<dbReference type="PANTHER" id="PTHR12486">
    <property type="entry name" value="APRATAXIN-RELATED"/>
    <property type="match status" value="1"/>
</dbReference>
<evidence type="ECO:0000313" key="15">
    <source>
        <dbReference type="EMBL" id="CAF3613921.1"/>
    </source>
</evidence>
<keyword evidence="6" id="KW-0238">DNA-binding</keyword>
<dbReference type="InterPro" id="IPR032566">
    <property type="entry name" value="Znf-C2HE"/>
</dbReference>
<keyword evidence="5" id="KW-0862">Zinc</keyword>
<evidence type="ECO:0000256" key="11">
    <source>
        <dbReference type="SAM" id="MobiDB-lite"/>
    </source>
</evidence>
<gene>
    <name evidence="14" type="ORF">JYZ213_LOCUS2534</name>
    <name evidence="15" type="ORF">OXD698_LOCUS7070</name>
</gene>
<dbReference type="GO" id="GO:0003697">
    <property type="term" value="F:single-stranded DNA binding"/>
    <property type="evidence" value="ECO:0007669"/>
    <property type="project" value="TreeGrafter"/>
</dbReference>
<dbReference type="PANTHER" id="PTHR12486:SF4">
    <property type="entry name" value="APRATAXIN"/>
    <property type="match status" value="1"/>
</dbReference>
<feature type="domain" description="C2H2-type" evidence="12">
    <location>
        <begin position="185"/>
        <end position="209"/>
    </location>
</feature>
<keyword evidence="4" id="KW-0378">Hydrolase</keyword>
<evidence type="ECO:0000256" key="6">
    <source>
        <dbReference type="ARBA" id="ARBA00023125"/>
    </source>
</evidence>
<dbReference type="EMBL" id="CAJNOG010000013">
    <property type="protein sequence ID" value="CAF0751846.1"/>
    <property type="molecule type" value="Genomic_DNA"/>
</dbReference>
<organism evidence="14 16">
    <name type="scientific">Adineta steineri</name>
    <dbReference type="NCBI Taxonomy" id="433720"/>
    <lineage>
        <taxon>Eukaryota</taxon>
        <taxon>Metazoa</taxon>
        <taxon>Spiralia</taxon>
        <taxon>Gnathifera</taxon>
        <taxon>Rotifera</taxon>
        <taxon>Eurotatoria</taxon>
        <taxon>Bdelloidea</taxon>
        <taxon>Adinetida</taxon>
        <taxon>Adinetidae</taxon>
        <taxon>Adineta</taxon>
    </lineage>
</organism>
<reference evidence="14" key="1">
    <citation type="submission" date="2021-02" db="EMBL/GenBank/DDBJ databases">
        <authorList>
            <person name="Nowell W R."/>
        </authorList>
    </citation>
    <scope>NUCLEOTIDE SEQUENCE</scope>
</reference>
<dbReference type="InterPro" id="IPR036265">
    <property type="entry name" value="HIT-like_sf"/>
</dbReference>
<dbReference type="GO" id="GO:0003725">
    <property type="term" value="F:double-stranded RNA binding"/>
    <property type="evidence" value="ECO:0007669"/>
    <property type="project" value="TreeGrafter"/>
</dbReference>
<comment type="caution">
    <text evidence="10">Lacks conserved residue(s) required for the propagation of feature annotation.</text>
</comment>